<evidence type="ECO:0000256" key="1">
    <source>
        <dbReference type="PROSITE-ProRule" id="PRU00473"/>
    </source>
</evidence>
<evidence type="ECO:0000259" key="2">
    <source>
        <dbReference type="PROSITE" id="PS51123"/>
    </source>
</evidence>
<feature type="domain" description="OmpA-like" evidence="2">
    <location>
        <begin position="223"/>
        <end position="337"/>
    </location>
</feature>
<evidence type="ECO:0000313" key="3">
    <source>
        <dbReference type="EMBL" id="QQP88599.1"/>
    </source>
</evidence>
<dbReference type="SUPFAM" id="SSF103088">
    <property type="entry name" value="OmpA-like"/>
    <property type="match status" value="1"/>
</dbReference>
<dbReference type="Gene3D" id="3.30.1330.60">
    <property type="entry name" value="OmpA-like domain"/>
    <property type="match status" value="1"/>
</dbReference>
<keyword evidence="4" id="KW-1185">Reference proteome</keyword>
<sequence length="337" mass="35370">MSAAGAGRMAGILLALGAAGCAAVPAGRPAGEAEHGFLSELAAAYREFAASEADQYDWPDSRRYRRRALAAEAGLMVEPSDPGERDLDGAELRRLGEARGGLVSVLDSNARILAPIAAARAQASFDCWAEQQEEGWQMDDIARCRSDFDQALAEARRATRSELVVLLPGEEGSGAIVVETRGGRRTLDRPFAASVSAAADAPPADRGALAPAAVSGLFGDALDATPQPPAAFILYFEAGGEELTGPSRDVVADLLAEVRGRRLPDLSVIGHTDRAGAAPANERLARSRAAAVARLLREEGIPAGAVEVKSFGETDPLVPTRDGVAEPRNRRVEVMVR</sequence>
<protein>
    <submittedName>
        <fullName evidence="3">OmpA family protein</fullName>
    </submittedName>
</protein>
<dbReference type="Proteomes" id="UP000595197">
    <property type="component" value="Chromosome"/>
</dbReference>
<name>A0ABX7B2Q1_9PROT</name>
<dbReference type="RefSeq" id="WP_201073715.1">
    <property type="nucleotide sequence ID" value="NZ_CP067420.1"/>
</dbReference>
<dbReference type="PANTHER" id="PTHR30329">
    <property type="entry name" value="STATOR ELEMENT OF FLAGELLAR MOTOR COMPLEX"/>
    <property type="match status" value="1"/>
</dbReference>
<dbReference type="InterPro" id="IPR050330">
    <property type="entry name" value="Bact_OuterMem_StrucFunc"/>
</dbReference>
<dbReference type="PANTHER" id="PTHR30329:SF21">
    <property type="entry name" value="LIPOPROTEIN YIAD-RELATED"/>
    <property type="match status" value="1"/>
</dbReference>
<reference evidence="3" key="1">
    <citation type="submission" date="2021-02" db="EMBL/GenBank/DDBJ databases">
        <title>Skermanella TT6 skin isolate.</title>
        <authorList>
            <person name="Lee K."/>
            <person name="Ganzorig M."/>
        </authorList>
    </citation>
    <scope>NUCLEOTIDE SEQUENCE</scope>
    <source>
        <strain evidence="3">TT6</strain>
    </source>
</reference>
<keyword evidence="1" id="KW-0472">Membrane</keyword>
<dbReference type="PROSITE" id="PS51123">
    <property type="entry name" value="OMPA_2"/>
    <property type="match status" value="1"/>
</dbReference>
<proteinExistence type="predicted"/>
<evidence type="ECO:0000313" key="4">
    <source>
        <dbReference type="Proteomes" id="UP000595197"/>
    </source>
</evidence>
<gene>
    <name evidence="3" type="ORF">IGS68_21630</name>
</gene>
<dbReference type="EMBL" id="CP067420">
    <property type="protein sequence ID" value="QQP88599.1"/>
    <property type="molecule type" value="Genomic_DNA"/>
</dbReference>
<accession>A0ABX7B2Q1</accession>
<organism evidence="3 4">
    <name type="scientific">Skermanella cutis</name>
    <dbReference type="NCBI Taxonomy" id="2775420"/>
    <lineage>
        <taxon>Bacteria</taxon>
        <taxon>Pseudomonadati</taxon>
        <taxon>Pseudomonadota</taxon>
        <taxon>Alphaproteobacteria</taxon>
        <taxon>Rhodospirillales</taxon>
        <taxon>Azospirillaceae</taxon>
        <taxon>Skermanella</taxon>
    </lineage>
</organism>
<dbReference type="Pfam" id="PF00691">
    <property type="entry name" value="OmpA"/>
    <property type="match status" value="1"/>
</dbReference>
<dbReference type="InterPro" id="IPR006665">
    <property type="entry name" value="OmpA-like"/>
</dbReference>
<dbReference type="InterPro" id="IPR036737">
    <property type="entry name" value="OmpA-like_sf"/>
</dbReference>